<dbReference type="NCBIfam" id="NF042421">
    <property type="entry name" value="hydcarot_desat_CrtD"/>
    <property type="match status" value="1"/>
</dbReference>
<keyword evidence="3 5" id="KW-0125">Carotenoid biosynthesis</keyword>
<evidence type="ECO:0000313" key="7">
    <source>
        <dbReference type="EMBL" id="PSR55233.1"/>
    </source>
</evidence>
<dbReference type="SUPFAM" id="SSF51905">
    <property type="entry name" value="FAD/NAD(P)-binding domain"/>
    <property type="match status" value="1"/>
</dbReference>
<comment type="caution">
    <text evidence="7">The sequence shown here is derived from an EMBL/GenBank/DDBJ whole genome shotgun (WGS) entry which is preliminary data.</text>
</comment>
<dbReference type="Pfam" id="PF01593">
    <property type="entry name" value="Amino_oxidase"/>
    <property type="match status" value="1"/>
</dbReference>
<dbReference type="InterPro" id="IPR002937">
    <property type="entry name" value="Amino_oxidase"/>
</dbReference>
<evidence type="ECO:0000256" key="5">
    <source>
        <dbReference type="RuleBase" id="RU362075"/>
    </source>
</evidence>
<protein>
    <submittedName>
        <fullName evidence="7">Phytoene desaturase</fullName>
    </submittedName>
</protein>
<evidence type="ECO:0000256" key="3">
    <source>
        <dbReference type="ARBA" id="ARBA00022746"/>
    </source>
</evidence>
<accession>A0A2T2YI90</accession>
<reference evidence="7 8" key="1">
    <citation type="submission" date="2018-03" db="EMBL/GenBank/DDBJ databases">
        <title>Adhaeribacter sp. HMF7605 Genome sequencing and assembly.</title>
        <authorList>
            <person name="Kang H."/>
            <person name="Kang J."/>
            <person name="Cha I."/>
            <person name="Kim H."/>
            <person name="Joh K."/>
        </authorList>
    </citation>
    <scope>NUCLEOTIDE SEQUENCE [LARGE SCALE GENOMIC DNA]</scope>
    <source>
        <strain evidence="7 8">HMF7605</strain>
    </source>
</reference>
<dbReference type="Gene3D" id="3.50.50.60">
    <property type="entry name" value="FAD/NAD(P)-binding domain"/>
    <property type="match status" value="2"/>
</dbReference>
<organism evidence="7 8">
    <name type="scientific">Adhaeribacter arboris</name>
    <dbReference type="NCBI Taxonomy" id="2072846"/>
    <lineage>
        <taxon>Bacteria</taxon>
        <taxon>Pseudomonadati</taxon>
        <taxon>Bacteroidota</taxon>
        <taxon>Cytophagia</taxon>
        <taxon>Cytophagales</taxon>
        <taxon>Hymenobacteraceae</taxon>
        <taxon>Adhaeribacter</taxon>
    </lineage>
</organism>
<evidence type="ECO:0000256" key="1">
    <source>
        <dbReference type="ARBA" id="ARBA00004829"/>
    </source>
</evidence>
<dbReference type="AlphaFoldDB" id="A0A2T2YI90"/>
<keyword evidence="8" id="KW-1185">Reference proteome</keyword>
<keyword evidence="4 5" id="KW-0560">Oxidoreductase</keyword>
<dbReference type="InterPro" id="IPR014105">
    <property type="entry name" value="Carotenoid/retinoid_OxRdtase"/>
</dbReference>
<dbReference type="NCBIfam" id="TIGR02734">
    <property type="entry name" value="crtI_fam"/>
    <property type="match status" value="1"/>
</dbReference>
<feature type="domain" description="Amine oxidase" evidence="6">
    <location>
        <begin position="11"/>
        <end position="485"/>
    </location>
</feature>
<dbReference type="GO" id="GO:0016491">
    <property type="term" value="F:oxidoreductase activity"/>
    <property type="evidence" value="ECO:0007669"/>
    <property type="project" value="UniProtKB-KW"/>
</dbReference>
<comment type="pathway">
    <text evidence="1 5">Carotenoid biosynthesis.</text>
</comment>
<sequence length="492" mass="54848">MRKAVVIGAGIGGIAAAIRLAVKGYAVTVLEANAGFGGKMTQFTLNGYRFDKGPSLFTMPQLVDELFTLAGRNPADYFRYQRLDIITQYFFADGTRLTAYREPEKFAAEVEQKLGIPQEKVKSYLAKSRRVYEATAPTFLHKSLHQVQTYLSAEVLKTIPALPELGLTTTMHAANVKQFKDPRFVQLLDRFATYNGSDPYQAPATLNLIPHLEHNLGAFYPEGGIYAIAQSLVKLAEELGVQFRYQEKAEEILTENNRVIGVRTAKQALVPADIVVSNMDVVPTYRKLLPQLPAPEKTLQQPRSSSALIFYWGINREFPELHLHNIFFSKEYKKEFERIFRQKTISPDPTVYVNITSKFSPADAPEASENWFVMVNVPHNSGQDWLDLVKVTRETVIRKLSKTLDTDLNAYITGEQVWDPVGIETETSSFAGALYGSSSNNRLAAFLRHPNFTSKVKGLYFCGGSVHPGGGIPLCLLSAKIVSNLVPSPDNK</sequence>
<dbReference type="OrthoDB" id="9774675at2"/>
<evidence type="ECO:0000259" key="6">
    <source>
        <dbReference type="Pfam" id="PF01593"/>
    </source>
</evidence>
<dbReference type="GO" id="GO:0016117">
    <property type="term" value="P:carotenoid biosynthetic process"/>
    <property type="evidence" value="ECO:0007669"/>
    <property type="project" value="UniProtKB-KW"/>
</dbReference>
<evidence type="ECO:0000256" key="2">
    <source>
        <dbReference type="ARBA" id="ARBA00006046"/>
    </source>
</evidence>
<dbReference type="RefSeq" id="WP_106931411.1">
    <property type="nucleotide sequence ID" value="NZ_PYFT01000001.1"/>
</dbReference>
<dbReference type="PANTHER" id="PTHR43734">
    <property type="entry name" value="PHYTOENE DESATURASE"/>
    <property type="match status" value="1"/>
</dbReference>
<evidence type="ECO:0000256" key="4">
    <source>
        <dbReference type="ARBA" id="ARBA00023002"/>
    </source>
</evidence>
<dbReference type="PANTHER" id="PTHR43734:SF7">
    <property type="entry name" value="4,4'-DIAPONEUROSPORENE OXYGENASE"/>
    <property type="match status" value="1"/>
</dbReference>
<dbReference type="InterPro" id="IPR036188">
    <property type="entry name" value="FAD/NAD-bd_sf"/>
</dbReference>
<name>A0A2T2YI90_9BACT</name>
<comment type="similarity">
    <text evidence="2 5">Belongs to the carotenoid/retinoid oxidoreductase family.</text>
</comment>
<dbReference type="InterPro" id="IPR054840">
    <property type="entry name" value="hydcarot_desat_CrtD"/>
</dbReference>
<dbReference type="Proteomes" id="UP000240357">
    <property type="component" value="Unassembled WGS sequence"/>
</dbReference>
<gene>
    <name evidence="7" type="ORF">AHMF7605_17820</name>
</gene>
<evidence type="ECO:0000313" key="8">
    <source>
        <dbReference type="Proteomes" id="UP000240357"/>
    </source>
</evidence>
<proteinExistence type="inferred from homology"/>
<dbReference type="EMBL" id="PYFT01000001">
    <property type="protein sequence ID" value="PSR55233.1"/>
    <property type="molecule type" value="Genomic_DNA"/>
</dbReference>